<dbReference type="Gene3D" id="3.90.190.10">
    <property type="entry name" value="Protein tyrosine phosphatase superfamily"/>
    <property type="match status" value="1"/>
</dbReference>
<dbReference type="PROSITE" id="PS00383">
    <property type="entry name" value="TYR_PHOSPHATASE_1"/>
    <property type="match status" value="1"/>
</dbReference>
<feature type="compositionally biased region" description="Polar residues" evidence="7">
    <location>
        <begin position="1"/>
        <end position="10"/>
    </location>
</feature>
<evidence type="ECO:0000313" key="10">
    <source>
        <dbReference type="EMBL" id="KAF0973398.1"/>
    </source>
</evidence>
<dbReference type="SMART" id="SM00195">
    <property type="entry name" value="DSPc"/>
    <property type="match status" value="1"/>
</dbReference>
<keyword evidence="3" id="KW-0433">Leucine-rich repeat</keyword>
<dbReference type="Pfam" id="PF13855">
    <property type="entry name" value="LRR_8"/>
    <property type="match status" value="1"/>
</dbReference>
<feature type="region of interest" description="Disordered" evidence="7">
    <location>
        <begin position="418"/>
        <end position="441"/>
    </location>
</feature>
<keyword evidence="6" id="KW-0904">Protein phosphatase</keyword>
<evidence type="ECO:0000313" key="11">
    <source>
        <dbReference type="Proteomes" id="UP000444721"/>
    </source>
</evidence>
<evidence type="ECO:0000256" key="4">
    <source>
        <dbReference type="ARBA" id="ARBA00022737"/>
    </source>
</evidence>
<dbReference type="InterPro" id="IPR003591">
    <property type="entry name" value="Leu-rich_rpt_typical-subtyp"/>
</dbReference>
<dbReference type="VEuPathDB" id="AmoebaDB:FDP41_008102"/>
<proteinExistence type="inferred from homology"/>
<dbReference type="EMBL" id="VFQX01000060">
    <property type="protein sequence ID" value="KAF0973398.1"/>
    <property type="molecule type" value="Genomic_DNA"/>
</dbReference>
<feature type="compositionally biased region" description="Low complexity" evidence="7">
    <location>
        <begin position="25"/>
        <end position="36"/>
    </location>
</feature>
<dbReference type="Proteomes" id="UP000444721">
    <property type="component" value="Unassembled WGS sequence"/>
</dbReference>
<feature type="compositionally biased region" description="Polar residues" evidence="7">
    <location>
        <begin position="105"/>
        <end position="116"/>
    </location>
</feature>
<keyword evidence="5" id="KW-0378">Hydrolase</keyword>
<dbReference type="InterPro" id="IPR020422">
    <property type="entry name" value="TYR_PHOSPHATASE_DUAL_dom"/>
</dbReference>
<evidence type="ECO:0000256" key="6">
    <source>
        <dbReference type="ARBA" id="ARBA00022912"/>
    </source>
</evidence>
<dbReference type="PANTHER" id="PTHR10159">
    <property type="entry name" value="DUAL SPECIFICITY PROTEIN PHOSPHATASE"/>
    <property type="match status" value="1"/>
</dbReference>
<feature type="compositionally biased region" description="Polar residues" evidence="7">
    <location>
        <begin position="69"/>
        <end position="91"/>
    </location>
</feature>
<dbReference type="PANTHER" id="PTHR10159:SF519">
    <property type="entry name" value="DUAL SPECIFICITY PROTEIN PHOSPHATASE MPK3"/>
    <property type="match status" value="1"/>
</dbReference>
<dbReference type="SUPFAM" id="SSF52799">
    <property type="entry name" value="(Phosphotyrosine protein) phosphatases II"/>
    <property type="match status" value="1"/>
</dbReference>
<dbReference type="RefSeq" id="XP_044558111.1">
    <property type="nucleotide sequence ID" value="XM_044711920.1"/>
</dbReference>
<dbReference type="Pfam" id="PF00782">
    <property type="entry name" value="DSPc"/>
    <property type="match status" value="1"/>
</dbReference>
<dbReference type="InterPro" id="IPR000387">
    <property type="entry name" value="Tyr_Pase_dom"/>
</dbReference>
<dbReference type="InterPro" id="IPR000340">
    <property type="entry name" value="Dual-sp_phosphatase_cat-dom"/>
</dbReference>
<evidence type="ECO:0000259" key="9">
    <source>
        <dbReference type="PROSITE" id="PS50056"/>
    </source>
</evidence>
<feature type="compositionally biased region" description="Low complexity" evidence="7">
    <location>
        <begin position="46"/>
        <end position="68"/>
    </location>
</feature>
<dbReference type="VEuPathDB" id="AmoebaDB:NF0055310"/>
<dbReference type="AlphaFoldDB" id="A0A6A5BH85"/>
<dbReference type="VEuPathDB" id="AmoebaDB:NF0055320"/>
<keyword evidence="4" id="KW-0677">Repeat</keyword>
<dbReference type="Gene3D" id="3.80.10.10">
    <property type="entry name" value="Ribonuclease Inhibitor"/>
    <property type="match status" value="4"/>
</dbReference>
<protein>
    <recommendedName>
        <fullName evidence="2">protein-tyrosine-phosphatase</fullName>
        <ecNumber evidence="2">3.1.3.48</ecNumber>
    </recommendedName>
</protein>
<dbReference type="GeneID" id="68115320"/>
<dbReference type="SMART" id="SM00369">
    <property type="entry name" value="LRR_TYP"/>
    <property type="match status" value="5"/>
</dbReference>
<reference evidence="10 11" key="1">
    <citation type="journal article" date="2019" name="Sci. Rep.">
        <title>Nanopore sequencing improves the draft genome of the human pathogenic amoeba Naegleria fowleri.</title>
        <authorList>
            <person name="Liechti N."/>
            <person name="Schurch N."/>
            <person name="Bruggmann R."/>
            <person name="Wittwer M."/>
        </authorList>
    </citation>
    <scope>NUCLEOTIDE SEQUENCE [LARGE SCALE GENOMIC DNA]</scope>
    <source>
        <strain evidence="10 11">ATCC 30894</strain>
    </source>
</reference>
<dbReference type="EC" id="3.1.3.48" evidence="2"/>
<organism evidence="10 11">
    <name type="scientific">Naegleria fowleri</name>
    <name type="common">Brain eating amoeba</name>
    <dbReference type="NCBI Taxonomy" id="5763"/>
    <lineage>
        <taxon>Eukaryota</taxon>
        <taxon>Discoba</taxon>
        <taxon>Heterolobosea</taxon>
        <taxon>Tetramitia</taxon>
        <taxon>Eutetramitia</taxon>
        <taxon>Vahlkampfiidae</taxon>
        <taxon>Naegleria</taxon>
    </lineage>
</organism>
<dbReference type="InterPro" id="IPR001611">
    <property type="entry name" value="Leu-rich_rpt"/>
</dbReference>
<feature type="compositionally biased region" description="Low complexity" evidence="7">
    <location>
        <begin position="92"/>
        <end position="104"/>
    </location>
</feature>
<dbReference type="GO" id="GO:0005737">
    <property type="term" value="C:cytoplasm"/>
    <property type="evidence" value="ECO:0007669"/>
    <property type="project" value="TreeGrafter"/>
</dbReference>
<evidence type="ECO:0000256" key="1">
    <source>
        <dbReference type="ARBA" id="ARBA00008601"/>
    </source>
</evidence>
<feature type="domain" description="Tyrosine specific protein phosphatases" evidence="9">
    <location>
        <begin position="1141"/>
        <end position="1209"/>
    </location>
</feature>
<dbReference type="PROSITE" id="PS50054">
    <property type="entry name" value="TYR_PHOSPHATASE_DUAL"/>
    <property type="match status" value="1"/>
</dbReference>
<dbReference type="CDD" id="cd14498">
    <property type="entry name" value="DSP"/>
    <property type="match status" value="1"/>
</dbReference>
<dbReference type="SUPFAM" id="SSF52047">
    <property type="entry name" value="RNI-like"/>
    <property type="match status" value="1"/>
</dbReference>
<evidence type="ECO:0000256" key="3">
    <source>
        <dbReference type="ARBA" id="ARBA00022614"/>
    </source>
</evidence>
<feature type="compositionally biased region" description="Polar residues" evidence="7">
    <location>
        <begin position="418"/>
        <end position="436"/>
    </location>
</feature>
<name>A0A6A5BH85_NAEFO</name>
<dbReference type="InterPro" id="IPR032675">
    <property type="entry name" value="LRR_dom_sf"/>
</dbReference>
<dbReference type="OrthoDB" id="2017893at2759"/>
<evidence type="ECO:0000256" key="2">
    <source>
        <dbReference type="ARBA" id="ARBA00013064"/>
    </source>
</evidence>
<dbReference type="InterPro" id="IPR029021">
    <property type="entry name" value="Prot-tyrosine_phosphatase-like"/>
</dbReference>
<accession>A0A6A5BH85</accession>
<gene>
    <name evidence="10" type="ORF">FDP41_008102</name>
</gene>
<dbReference type="VEuPathDB" id="AmoebaDB:NF0055330"/>
<dbReference type="SUPFAM" id="SSF52058">
    <property type="entry name" value="L domain-like"/>
    <property type="match status" value="1"/>
</dbReference>
<dbReference type="VEuPathDB" id="AmoebaDB:NfTy_092140"/>
<feature type="compositionally biased region" description="Polar residues" evidence="7">
    <location>
        <begin position="551"/>
        <end position="569"/>
    </location>
</feature>
<evidence type="ECO:0000256" key="7">
    <source>
        <dbReference type="SAM" id="MobiDB-lite"/>
    </source>
</evidence>
<feature type="domain" description="Tyrosine-protein phosphatase" evidence="8">
    <location>
        <begin position="1055"/>
        <end position="1220"/>
    </location>
</feature>
<dbReference type="PROSITE" id="PS51450">
    <property type="entry name" value="LRR"/>
    <property type="match status" value="2"/>
</dbReference>
<dbReference type="GO" id="GO:0043409">
    <property type="term" value="P:negative regulation of MAPK cascade"/>
    <property type="evidence" value="ECO:0007669"/>
    <property type="project" value="TreeGrafter"/>
</dbReference>
<evidence type="ECO:0000259" key="8">
    <source>
        <dbReference type="PROSITE" id="PS50054"/>
    </source>
</evidence>
<comment type="caution">
    <text evidence="10">The sequence shown here is derived from an EMBL/GenBank/DDBJ whole genome shotgun (WGS) entry which is preliminary data.</text>
</comment>
<comment type="similarity">
    <text evidence="1">Belongs to the protein-tyrosine phosphatase family. Non-receptor class dual specificity subfamily.</text>
</comment>
<dbReference type="GO" id="GO:0004725">
    <property type="term" value="F:protein tyrosine phosphatase activity"/>
    <property type="evidence" value="ECO:0007669"/>
    <property type="project" value="UniProtKB-EC"/>
</dbReference>
<dbReference type="PROSITE" id="PS50056">
    <property type="entry name" value="TYR_PHOSPHATASE_2"/>
    <property type="match status" value="1"/>
</dbReference>
<evidence type="ECO:0000256" key="5">
    <source>
        <dbReference type="ARBA" id="ARBA00022801"/>
    </source>
</evidence>
<feature type="region of interest" description="Disordered" evidence="7">
    <location>
        <begin position="547"/>
        <end position="573"/>
    </location>
</feature>
<sequence>MKSTQSSSTSMDEELFDRNQLANMPSSSSRPTTATTIFAHTLSTSQQPQQQQMIHPLSSSFQQSQQQQHLQPINLPSNNSVLNHPNISSVLQQHGTHQQQQQQQSSKAFSPLSPSRRNLQPQLFVSGIHDSLNSNDNDLTEFEMKQISASSKQVATLLPPKIASPSNFDQATTNVYSHHQRALENITYGPIIAKPQTINNIQQPSIYQQQQLPLRDDNSETYNLQTISDSTASIASSQGETFSFFENSFIMPPDTITLEGKNLNDELLMRQVTFPLDREVICSIQSQMHISLHGYALEKSKQVEEKEIHTSPQCLRLLTNIRELNLSDNHLYRFPFNLLFLSLPPLLAPFAHHQTPNRKTCDNNYVLPNITKLDISRNTLKVSRIESIIKKQKNFEKLLDKERRDYLKSENASPQRKVSLSLFKNNQDQKDSNNPTQDDDHKAYRYDSLRELKMSFNQLKIYPLFVHAFFPKLQKLDLSFNHLNSESIEVSEKRNSNSLQTMFEKDKNDSSNRGLGIKKKLNFFSRKTQHSHNVDISSLQAASAPMDISEHSPTTLNDPHVWSPSQSTSPDEKVFSLKHSNPYNTNVRYFEAGVADPSLSELDLSSNLFKTFPLTLKLRNLRILKLNKNVQMNPMADKSAAHHQDVSKKEFKSMLSEHAEKGFDFEADLSRVCRDNLPNLEHVEMVDCKLVTFPSNIISIDSLRTFIFDRNPFGAGSVQHRNQQIVQKVIMLSKNEKEKFSEDQEIDDSLLRGFPDLYNFRHKFNITKLSVNHCRLNLDQDLPRILKTLPKLKCLKAGNNLIKGKIDTCNFEVFHNIEDLDLSNNFLQGFNFKVFPNLRIVNLENNKIQDDLVWVPSTLTYFNVQNNMFSGDLEKVLVFGEQNSSSPHSYCQALEELIVSSNNFTSIPFIDCFPTLRTYKVSNNARSISHFPLSSSNTIDLPHLETVEIANHGIMEVPASFFTRCANITCLDLSSNFIRKIPDELGQLSKLTHLYLKYNEIVDLDDNVIMNLTSLKYLEAKQNSKQLSEHIETDTPLRKWLLEKQVDISENSFKVPDMVEENLYLGCKQASSHYSTIKNLGITHILTIASEFNPRFHDRSYEKVPDIGSDENSYIEASHMFVTKHVKMKETQNTDLIGTFNECLPFIEEALDQSKGKRKLLIHCHVGINRSASIVIMYLMKKNSWTLSESLKYVREKRSLVMPMPEFVKQLKQYNLALKKERKQLQLATSSNQSTLTSTVVSPLLDNEENLE</sequence>
<feature type="region of interest" description="Disordered" evidence="7">
    <location>
        <begin position="1"/>
        <end position="116"/>
    </location>
</feature>
<keyword evidence="11" id="KW-1185">Reference proteome</keyword>
<dbReference type="InterPro" id="IPR016130">
    <property type="entry name" value="Tyr_Pase_AS"/>
</dbReference>